<dbReference type="RefSeq" id="WP_090643031.1">
    <property type="nucleotide sequence ID" value="NZ_CBCRYE010000001.1"/>
</dbReference>
<comment type="similarity">
    <text evidence="1">Belongs to the metallo-dependent hydrolases superfamily. TatD-type hydrolase family.</text>
</comment>
<dbReference type="CDD" id="cd01310">
    <property type="entry name" value="TatD_DNAse"/>
    <property type="match status" value="1"/>
</dbReference>
<dbReference type="InterPro" id="IPR032466">
    <property type="entry name" value="Metal_Hydrolase"/>
</dbReference>
<dbReference type="PANTHER" id="PTHR46124">
    <property type="entry name" value="D-AMINOACYL-TRNA DEACYLASE"/>
    <property type="match status" value="1"/>
</dbReference>
<evidence type="ECO:0000256" key="1">
    <source>
        <dbReference type="ARBA" id="ARBA00009275"/>
    </source>
</evidence>
<evidence type="ECO:0000313" key="5">
    <source>
        <dbReference type="EMBL" id="SCW31984.1"/>
    </source>
</evidence>
<evidence type="ECO:0000313" key="6">
    <source>
        <dbReference type="Proteomes" id="UP000199150"/>
    </source>
</evidence>
<protein>
    <submittedName>
        <fullName evidence="5">TatD DNase family protein</fullName>
    </submittedName>
</protein>
<keyword evidence="6" id="KW-1185">Reference proteome</keyword>
<dbReference type="OrthoDB" id="9810005at2"/>
<dbReference type="FunFam" id="3.20.20.140:FF:000005">
    <property type="entry name" value="TatD family hydrolase"/>
    <property type="match status" value="1"/>
</dbReference>
<dbReference type="GO" id="GO:0046872">
    <property type="term" value="F:metal ion binding"/>
    <property type="evidence" value="ECO:0007669"/>
    <property type="project" value="UniProtKB-KW"/>
</dbReference>
<keyword evidence="3" id="KW-0378">Hydrolase</keyword>
<evidence type="ECO:0000256" key="4">
    <source>
        <dbReference type="PIRSR" id="PIRSR005902-1"/>
    </source>
</evidence>
<dbReference type="InterPro" id="IPR018228">
    <property type="entry name" value="DNase_TatD-rel_CS"/>
</dbReference>
<evidence type="ECO:0000256" key="3">
    <source>
        <dbReference type="ARBA" id="ARBA00022801"/>
    </source>
</evidence>
<keyword evidence="2 4" id="KW-0479">Metal-binding</keyword>
<proteinExistence type="inferred from homology"/>
<dbReference type="PROSITE" id="PS01090">
    <property type="entry name" value="TATD_2"/>
    <property type="match status" value="1"/>
</dbReference>
<dbReference type="GO" id="GO:0005829">
    <property type="term" value="C:cytosol"/>
    <property type="evidence" value="ECO:0007669"/>
    <property type="project" value="TreeGrafter"/>
</dbReference>
<name>A0A1G4PI32_9CAUL</name>
<dbReference type="Gene3D" id="3.20.20.140">
    <property type="entry name" value="Metal-dependent hydrolases"/>
    <property type="match status" value="1"/>
</dbReference>
<dbReference type="NCBIfam" id="TIGR00010">
    <property type="entry name" value="YchF/TatD family DNA exonuclease"/>
    <property type="match status" value="1"/>
</dbReference>
<organism evidence="5 6">
    <name type="scientific">Asticcacaulis taihuensis</name>
    <dbReference type="NCBI Taxonomy" id="260084"/>
    <lineage>
        <taxon>Bacteria</taxon>
        <taxon>Pseudomonadati</taxon>
        <taxon>Pseudomonadota</taxon>
        <taxon>Alphaproteobacteria</taxon>
        <taxon>Caulobacterales</taxon>
        <taxon>Caulobacteraceae</taxon>
        <taxon>Asticcacaulis</taxon>
    </lineage>
</organism>
<dbReference type="PANTHER" id="PTHR46124:SF2">
    <property type="entry name" value="D-AMINOACYL-TRNA DEACYLASE"/>
    <property type="match status" value="1"/>
</dbReference>
<dbReference type="EMBL" id="FMTS01000001">
    <property type="protein sequence ID" value="SCW31984.1"/>
    <property type="molecule type" value="Genomic_DNA"/>
</dbReference>
<dbReference type="SUPFAM" id="SSF51556">
    <property type="entry name" value="Metallo-dependent hydrolases"/>
    <property type="match status" value="1"/>
</dbReference>
<dbReference type="Pfam" id="PF01026">
    <property type="entry name" value="TatD_DNase"/>
    <property type="match status" value="1"/>
</dbReference>
<feature type="binding site" evidence="4">
    <location>
        <position position="132"/>
    </location>
    <ligand>
        <name>a divalent metal cation</name>
        <dbReference type="ChEBI" id="CHEBI:60240"/>
        <label>2</label>
    </ligand>
</feature>
<dbReference type="PIRSF" id="PIRSF005902">
    <property type="entry name" value="DNase_TatD"/>
    <property type="match status" value="1"/>
</dbReference>
<sequence length="262" mass="29441">MTDYRFIDSHVNLHAPQFAEDQAEVIDRARVAGVDLMVNICDRVSNFDTVYKVAADNEDIWATVGTHPHEARENPALSVRTLLDLAERPKVVGIGECGLDFHYDFSPRDIQAQVFKVHIAAARESGLPLVVHTREADDVMGQILVEAHAEGPFKLLLHCYTSGAELAKICAEMGAWFSVSGIATFKQAQDVRDIIRDMPADKIIIETDCPYLAPIPMRGRRNEPAFVTHIYDKLGEIRGWSLDEVRARTHDAFFSLFDRIPR</sequence>
<dbReference type="InterPro" id="IPR015991">
    <property type="entry name" value="TatD/YcfH-like"/>
</dbReference>
<feature type="binding site" evidence="4">
    <location>
        <position position="10"/>
    </location>
    <ligand>
        <name>a divalent metal cation</name>
        <dbReference type="ChEBI" id="CHEBI:60240"/>
        <label>1</label>
    </ligand>
</feature>
<gene>
    <name evidence="5" type="ORF">SAMN02927928_0395</name>
</gene>
<feature type="binding site" evidence="4">
    <location>
        <position position="158"/>
    </location>
    <ligand>
        <name>a divalent metal cation</name>
        <dbReference type="ChEBI" id="CHEBI:60240"/>
        <label>2</label>
    </ligand>
</feature>
<accession>A0A1G4PI32</accession>
<feature type="binding site" evidence="4">
    <location>
        <position position="208"/>
    </location>
    <ligand>
        <name>a divalent metal cation</name>
        <dbReference type="ChEBI" id="CHEBI:60240"/>
        <label>1</label>
    </ligand>
</feature>
<evidence type="ECO:0000256" key="2">
    <source>
        <dbReference type="ARBA" id="ARBA00022723"/>
    </source>
</evidence>
<dbReference type="GO" id="GO:0016788">
    <property type="term" value="F:hydrolase activity, acting on ester bonds"/>
    <property type="evidence" value="ECO:0007669"/>
    <property type="project" value="InterPro"/>
</dbReference>
<feature type="binding site" evidence="4">
    <location>
        <position position="96"/>
    </location>
    <ligand>
        <name>a divalent metal cation</name>
        <dbReference type="ChEBI" id="CHEBI:60240"/>
        <label>1</label>
    </ligand>
</feature>
<dbReference type="STRING" id="260084.SAMN02927928_0395"/>
<reference evidence="6" key="1">
    <citation type="submission" date="2016-10" db="EMBL/GenBank/DDBJ databases">
        <authorList>
            <person name="Varghese N."/>
            <person name="Submissions S."/>
        </authorList>
    </citation>
    <scope>NUCLEOTIDE SEQUENCE [LARGE SCALE GENOMIC DNA]</scope>
    <source>
        <strain evidence="6">CGMCC 1.3431</strain>
    </source>
</reference>
<dbReference type="GO" id="GO:0004536">
    <property type="term" value="F:DNA nuclease activity"/>
    <property type="evidence" value="ECO:0007669"/>
    <property type="project" value="InterPro"/>
</dbReference>
<dbReference type="AlphaFoldDB" id="A0A1G4PI32"/>
<dbReference type="Proteomes" id="UP000199150">
    <property type="component" value="Unassembled WGS sequence"/>
</dbReference>
<dbReference type="InterPro" id="IPR001130">
    <property type="entry name" value="TatD-like"/>
</dbReference>